<comment type="cofactor">
    <cofactor evidence="1">
        <name>Mg(2+)</name>
        <dbReference type="ChEBI" id="CHEBI:18420"/>
    </cofactor>
    <text evidence="1">Binds 2 magnesium ions per subunit. They probably participate in the reaction catalyzed by the enzyme. May bind an additional third magnesium ion after substrate binding.</text>
</comment>
<dbReference type="GO" id="GO:0035312">
    <property type="term" value="F:5'-3' DNA exonuclease activity"/>
    <property type="evidence" value="ECO:0007669"/>
    <property type="project" value="UniProtKB-UniRule"/>
</dbReference>
<dbReference type="PANTHER" id="PTHR11081">
    <property type="entry name" value="FLAP ENDONUCLEASE FAMILY MEMBER"/>
    <property type="match status" value="1"/>
</dbReference>
<comment type="similarity">
    <text evidence="1">Belongs to the XPG/RAD2 endonuclease family. EXO1 subfamily.</text>
</comment>
<dbReference type="GeneID" id="108510706"/>
<keyword evidence="1" id="KW-0460">Magnesium</keyword>
<keyword evidence="1" id="KW-0378">Hydrolase</keyword>
<dbReference type="Pfam" id="PF00752">
    <property type="entry name" value="XPG_N"/>
    <property type="match status" value="1"/>
</dbReference>
<dbReference type="EC" id="3.1.-.-" evidence="1"/>
<keyword evidence="1" id="KW-0228">DNA excision</keyword>
<dbReference type="GO" id="GO:0046872">
    <property type="term" value="F:metal ion binding"/>
    <property type="evidence" value="ECO:0007669"/>
    <property type="project" value="UniProtKB-UniRule"/>
</dbReference>
<dbReference type="AlphaFoldDB" id="A0A8B8ZGD4"/>
<keyword evidence="1" id="KW-0539">Nucleus</keyword>
<sequence length="125" mass="14278">MSIQNLLRFLKPFIEPVHIKKYSGKRVGIDAYSWLHKGAYSCSMELCLNSRTVAAKRHLKYFMHHINLLRHYSVIPVVVFDGCSIPCKSATEHERHSSGEGKATLCWQRRSSRKGMSVLLSNSSK</sequence>
<keyword evidence="1" id="KW-0234">DNA repair</keyword>
<dbReference type="PANTHER" id="PTHR11081:SF8">
    <property type="entry name" value="EXONUCLEASE 1"/>
    <property type="match status" value="1"/>
</dbReference>
<dbReference type="InterPro" id="IPR006085">
    <property type="entry name" value="XPG_DNA_repair_N"/>
</dbReference>
<comment type="function">
    <text evidence="1">5'-&gt;3' double-stranded DNA exonuclease which may also possess a cryptic 3'-&gt;5' double-stranded DNA exonuclease activity. Functions in DNA mismatch repair.</text>
</comment>
<keyword evidence="1" id="KW-0227">DNA damage</keyword>
<evidence type="ECO:0000256" key="1">
    <source>
        <dbReference type="RuleBase" id="RU910737"/>
    </source>
</evidence>
<dbReference type="Proteomes" id="UP000228380">
    <property type="component" value="Unplaced"/>
</dbReference>
<dbReference type="GO" id="GO:0003677">
    <property type="term" value="F:DNA binding"/>
    <property type="evidence" value="ECO:0007669"/>
    <property type="project" value="UniProtKB-UniRule"/>
</dbReference>
<dbReference type="PRINTS" id="PR00853">
    <property type="entry name" value="XPGRADSUPER"/>
</dbReference>
<organism evidence="3 4">
    <name type="scientific">Phoenix dactylifera</name>
    <name type="common">Date palm</name>
    <dbReference type="NCBI Taxonomy" id="42345"/>
    <lineage>
        <taxon>Eukaryota</taxon>
        <taxon>Viridiplantae</taxon>
        <taxon>Streptophyta</taxon>
        <taxon>Embryophyta</taxon>
        <taxon>Tracheophyta</taxon>
        <taxon>Spermatophyta</taxon>
        <taxon>Magnoliopsida</taxon>
        <taxon>Liliopsida</taxon>
        <taxon>Arecaceae</taxon>
        <taxon>Coryphoideae</taxon>
        <taxon>Phoeniceae</taxon>
        <taxon>Phoenix</taxon>
    </lineage>
</organism>
<gene>
    <name evidence="4" type="primary">LOC108510706</name>
</gene>
<dbReference type="SUPFAM" id="SSF88723">
    <property type="entry name" value="PIN domain-like"/>
    <property type="match status" value="1"/>
</dbReference>
<keyword evidence="1" id="KW-0238">DNA-binding</keyword>
<comment type="subcellular location">
    <subcellularLocation>
        <location evidence="1">Nucleus</location>
    </subcellularLocation>
</comment>
<name>A0A8B8ZGD4_PHODC</name>
<dbReference type="InterPro" id="IPR029060">
    <property type="entry name" value="PIN-like_dom_sf"/>
</dbReference>
<dbReference type="GO" id="GO:0017108">
    <property type="term" value="F:5'-flap endonuclease activity"/>
    <property type="evidence" value="ECO:0007669"/>
    <property type="project" value="TreeGrafter"/>
</dbReference>
<dbReference type="InterPro" id="IPR006084">
    <property type="entry name" value="XPG/Rad2"/>
</dbReference>
<evidence type="ECO:0000313" key="4">
    <source>
        <dbReference type="RefSeq" id="XP_038972347.1"/>
    </source>
</evidence>
<accession>A0A8B8ZGD4</accession>
<proteinExistence type="inferred from homology"/>
<evidence type="ECO:0000313" key="3">
    <source>
        <dbReference type="Proteomes" id="UP000228380"/>
    </source>
</evidence>
<protein>
    <recommendedName>
        <fullName evidence="1">Exonuclease 1</fullName>
        <ecNumber evidence="1">3.1.-.-</ecNumber>
    </recommendedName>
</protein>
<dbReference type="SMART" id="SM00485">
    <property type="entry name" value="XPGN"/>
    <property type="match status" value="1"/>
</dbReference>
<reference evidence="4" key="1">
    <citation type="submission" date="2025-08" db="UniProtKB">
        <authorList>
            <consortium name="RefSeq"/>
        </authorList>
    </citation>
    <scope>IDENTIFICATION</scope>
    <source>
        <tissue evidence="4">Young leaves</tissue>
    </source>
</reference>
<dbReference type="Gene3D" id="3.40.50.1010">
    <property type="entry name" value="5'-nuclease"/>
    <property type="match status" value="1"/>
</dbReference>
<dbReference type="RefSeq" id="XP_038972347.1">
    <property type="nucleotide sequence ID" value="XM_039116419.1"/>
</dbReference>
<keyword evidence="1" id="KW-0540">Nuclease</keyword>
<dbReference type="GO" id="GO:0006281">
    <property type="term" value="P:DNA repair"/>
    <property type="evidence" value="ECO:0007669"/>
    <property type="project" value="UniProtKB-UniRule"/>
</dbReference>
<keyword evidence="3" id="KW-1185">Reference proteome</keyword>
<feature type="domain" description="XPG N-terminal" evidence="2">
    <location>
        <begin position="1"/>
        <end position="102"/>
    </location>
</feature>
<dbReference type="GO" id="GO:0005634">
    <property type="term" value="C:nucleus"/>
    <property type="evidence" value="ECO:0007669"/>
    <property type="project" value="UniProtKB-SubCell"/>
</dbReference>
<evidence type="ECO:0000259" key="2">
    <source>
        <dbReference type="SMART" id="SM00485"/>
    </source>
</evidence>
<keyword evidence="1" id="KW-0267">Excision nuclease</keyword>
<keyword evidence="1" id="KW-0269">Exonuclease</keyword>
<keyword evidence="1" id="KW-0479">Metal-binding</keyword>